<evidence type="ECO:0000256" key="2">
    <source>
        <dbReference type="SAM" id="SignalP"/>
    </source>
</evidence>
<feature type="compositionally biased region" description="Polar residues" evidence="1">
    <location>
        <begin position="78"/>
        <end position="93"/>
    </location>
</feature>
<feature type="compositionally biased region" description="Polar residues" evidence="1">
    <location>
        <begin position="32"/>
        <end position="43"/>
    </location>
</feature>
<reference evidence="3 4" key="1">
    <citation type="journal article" date="2017" name="Int. J. Parasitol.">
        <title>The genome of the protozoan parasite Cystoisospora suis and a reverse vaccinology approach to identify vaccine candidates.</title>
        <authorList>
            <person name="Palmieri N."/>
            <person name="Shrestha A."/>
            <person name="Ruttkowski B."/>
            <person name="Beck T."/>
            <person name="Vogl C."/>
            <person name="Tomley F."/>
            <person name="Blake D.P."/>
            <person name="Joachim A."/>
        </authorList>
    </citation>
    <scope>NUCLEOTIDE SEQUENCE [LARGE SCALE GENOMIC DNA]</scope>
    <source>
        <strain evidence="3 4">Wien I</strain>
    </source>
</reference>
<accession>A0A2C6KMM9</accession>
<feature type="signal peptide" evidence="2">
    <location>
        <begin position="1"/>
        <end position="30"/>
    </location>
</feature>
<evidence type="ECO:0008006" key="5">
    <source>
        <dbReference type="Google" id="ProtNLM"/>
    </source>
</evidence>
<keyword evidence="4" id="KW-1185">Reference proteome</keyword>
<sequence>MKKGRLIVVFASVGCFLLVPVLLLAQLAVSSEDSAAQPNNFPSNKDGWSGARQDEKDFLREERPEVSVLQGKRRSGGESPTTAEETWHYSLTK</sequence>
<evidence type="ECO:0000313" key="3">
    <source>
        <dbReference type="EMBL" id="PHJ18389.1"/>
    </source>
</evidence>
<feature type="non-terminal residue" evidence="3">
    <location>
        <position position="93"/>
    </location>
</feature>
<gene>
    <name evidence="3" type="ORF">CSUI_007786</name>
</gene>
<feature type="chain" id="PRO_5012609450" description="Transmembrane protein" evidence="2">
    <location>
        <begin position="31"/>
        <end position="93"/>
    </location>
</feature>
<feature type="region of interest" description="Disordered" evidence="1">
    <location>
        <begin position="32"/>
        <end position="93"/>
    </location>
</feature>
<dbReference type="EMBL" id="MIGC01004183">
    <property type="protein sequence ID" value="PHJ18389.1"/>
    <property type="molecule type" value="Genomic_DNA"/>
</dbReference>
<dbReference type="VEuPathDB" id="ToxoDB:CSUI_007786"/>
<evidence type="ECO:0000313" key="4">
    <source>
        <dbReference type="Proteomes" id="UP000221165"/>
    </source>
</evidence>
<dbReference type="RefSeq" id="XP_067920096.1">
    <property type="nucleotide sequence ID" value="XM_068067929.1"/>
</dbReference>
<feature type="compositionally biased region" description="Basic and acidic residues" evidence="1">
    <location>
        <begin position="52"/>
        <end position="65"/>
    </location>
</feature>
<dbReference type="Proteomes" id="UP000221165">
    <property type="component" value="Unassembled WGS sequence"/>
</dbReference>
<dbReference type="GeneID" id="94431140"/>
<dbReference type="AlphaFoldDB" id="A0A2C6KMM9"/>
<organism evidence="3 4">
    <name type="scientific">Cystoisospora suis</name>
    <dbReference type="NCBI Taxonomy" id="483139"/>
    <lineage>
        <taxon>Eukaryota</taxon>
        <taxon>Sar</taxon>
        <taxon>Alveolata</taxon>
        <taxon>Apicomplexa</taxon>
        <taxon>Conoidasida</taxon>
        <taxon>Coccidia</taxon>
        <taxon>Eucoccidiorida</taxon>
        <taxon>Eimeriorina</taxon>
        <taxon>Sarcocystidae</taxon>
        <taxon>Cystoisospora</taxon>
    </lineage>
</organism>
<comment type="caution">
    <text evidence="3">The sequence shown here is derived from an EMBL/GenBank/DDBJ whole genome shotgun (WGS) entry which is preliminary data.</text>
</comment>
<name>A0A2C6KMM9_9APIC</name>
<evidence type="ECO:0000256" key="1">
    <source>
        <dbReference type="SAM" id="MobiDB-lite"/>
    </source>
</evidence>
<keyword evidence="2" id="KW-0732">Signal</keyword>
<protein>
    <recommendedName>
        <fullName evidence="5">Transmembrane protein</fullName>
    </recommendedName>
</protein>
<proteinExistence type="predicted"/>